<dbReference type="EMBL" id="FOMR01000005">
    <property type="protein sequence ID" value="SFD87265.1"/>
    <property type="molecule type" value="Genomic_DNA"/>
</dbReference>
<keyword evidence="5" id="KW-0378">Hydrolase</keyword>
<feature type="domain" description="Peptidase M20 dimerisation" evidence="8">
    <location>
        <begin position="190"/>
        <end position="294"/>
    </location>
</feature>
<evidence type="ECO:0000256" key="7">
    <source>
        <dbReference type="ARBA" id="ARBA00023285"/>
    </source>
</evidence>
<name>A0A1I1VWP3_9BACI</name>
<dbReference type="NCBIfam" id="TIGR01910">
    <property type="entry name" value="DapE-ArgE"/>
    <property type="match status" value="1"/>
</dbReference>
<dbReference type="InterPro" id="IPR036264">
    <property type="entry name" value="Bact_exopeptidase_dim_dom"/>
</dbReference>
<dbReference type="GO" id="GO:0046872">
    <property type="term" value="F:metal ion binding"/>
    <property type="evidence" value="ECO:0007669"/>
    <property type="project" value="UniProtKB-KW"/>
</dbReference>
<dbReference type="RefSeq" id="WP_177183386.1">
    <property type="nucleotide sequence ID" value="NZ_FOMR01000005.1"/>
</dbReference>
<dbReference type="PANTHER" id="PTHR43808">
    <property type="entry name" value="ACETYLORNITHINE DEACETYLASE"/>
    <property type="match status" value="1"/>
</dbReference>
<organism evidence="9 10">
    <name type="scientific">Lentibacillus persicus</name>
    <dbReference type="NCBI Taxonomy" id="640948"/>
    <lineage>
        <taxon>Bacteria</taxon>
        <taxon>Bacillati</taxon>
        <taxon>Bacillota</taxon>
        <taxon>Bacilli</taxon>
        <taxon>Bacillales</taxon>
        <taxon>Bacillaceae</taxon>
        <taxon>Lentibacillus</taxon>
    </lineage>
</organism>
<dbReference type="Pfam" id="PF01546">
    <property type="entry name" value="Peptidase_M20"/>
    <property type="match status" value="1"/>
</dbReference>
<keyword evidence="10" id="KW-1185">Reference proteome</keyword>
<dbReference type="SUPFAM" id="SSF53187">
    <property type="entry name" value="Zn-dependent exopeptidases"/>
    <property type="match status" value="1"/>
</dbReference>
<dbReference type="STRING" id="640948.SAMN05216238_10562"/>
<protein>
    <submittedName>
        <fullName evidence="9">Acetylornithine deacetylase/succinyl-diaminopimelate desuccinylase</fullName>
    </submittedName>
</protein>
<gene>
    <name evidence="9" type="ORF">SAMN05216238_10562</name>
</gene>
<evidence type="ECO:0000256" key="4">
    <source>
        <dbReference type="ARBA" id="ARBA00022723"/>
    </source>
</evidence>
<dbReference type="InterPro" id="IPR010182">
    <property type="entry name" value="ArgE/DapE"/>
</dbReference>
<evidence type="ECO:0000313" key="9">
    <source>
        <dbReference type="EMBL" id="SFD87265.1"/>
    </source>
</evidence>
<comment type="similarity">
    <text evidence="3">Belongs to the peptidase M20A family.</text>
</comment>
<evidence type="ECO:0000313" key="10">
    <source>
        <dbReference type="Proteomes" id="UP000199474"/>
    </source>
</evidence>
<dbReference type="Proteomes" id="UP000199474">
    <property type="component" value="Unassembled WGS sequence"/>
</dbReference>
<dbReference type="Gene3D" id="3.40.630.10">
    <property type="entry name" value="Zn peptidases"/>
    <property type="match status" value="2"/>
</dbReference>
<accession>A0A1I1VWP3</accession>
<evidence type="ECO:0000256" key="5">
    <source>
        <dbReference type="ARBA" id="ARBA00022801"/>
    </source>
</evidence>
<dbReference type="SUPFAM" id="SSF55031">
    <property type="entry name" value="Bacterial exopeptidase dimerisation domain"/>
    <property type="match status" value="1"/>
</dbReference>
<reference evidence="10" key="1">
    <citation type="submission" date="2016-10" db="EMBL/GenBank/DDBJ databases">
        <authorList>
            <person name="Varghese N."/>
            <person name="Submissions S."/>
        </authorList>
    </citation>
    <scope>NUCLEOTIDE SEQUENCE [LARGE SCALE GENOMIC DNA]</scope>
    <source>
        <strain evidence="10">DSM 22530</strain>
    </source>
</reference>
<evidence type="ECO:0000256" key="1">
    <source>
        <dbReference type="ARBA" id="ARBA00001941"/>
    </source>
</evidence>
<sequence length="401" mass="44419">METNEIIQKLNVIVEEKKDQILSDLITFIQYNTENPPGNEKHLANFIAHKMHRIGAHVEFEEVFKERPNVLCSLKFSDNGPSFLWNSHMDTVPVGNIPWNFDPLEGKKDSNFIYGRGASDAKGSLAAMMAAVEILKELDLPLRGELLFTPVVSEERGGEGTDYFVKKGMAGRAPIAAVVGEPTKCQIALGNRGSNRRKIIVKGVATHSSNPDKGKNAIYRASKLTLAIEELHESLKNKEKNPYLGSPVVSVNMIKGGVEHNVVPDQAEIVVDRRRIPGEGENQLDEEIEQIVERIRQTDPTFEYEIVNLNMDKNPAMTNDSHFIVEKSANTIYELTGRKASLTGIKAGTDMTNLKNDGNVPSIIYGPGDMGVAHTVDEFVPINEVLEAVKFYVLLATKVLK</sequence>
<dbReference type="InterPro" id="IPR011650">
    <property type="entry name" value="Peptidase_M20_dimer"/>
</dbReference>
<comment type="cofactor">
    <cofactor evidence="2">
        <name>Zn(2+)</name>
        <dbReference type="ChEBI" id="CHEBI:29105"/>
    </cofactor>
</comment>
<keyword evidence="7" id="KW-0170">Cobalt</keyword>
<keyword evidence="4" id="KW-0479">Metal-binding</keyword>
<comment type="cofactor">
    <cofactor evidence="1">
        <name>Co(2+)</name>
        <dbReference type="ChEBI" id="CHEBI:48828"/>
    </cofactor>
</comment>
<dbReference type="Pfam" id="PF07687">
    <property type="entry name" value="M20_dimer"/>
    <property type="match status" value="1"/>
</dbReference>
<evidence type="ECO:0000259" key="8">
    <source>
        <dbReference type="Pfam" id="PF07687"/>
    </source>
</evidence>
<dbReference type="InterPro" id="IPR050072">
    <property type="entry name" value="Peptidase_M20A"/>
</dbReference>
<evidence type="ECO:0000256" key="6">
    <source>
        <dbReference type="ARBA" id="ARBA00022833"/>
    </source>
</evidence>
<dbReference type="InterPro" id="IPR002933">
    <property type="entry name" value="Peptidase_M20"/>
</dbReference>
<keyword evidence="6" id="KW-0862">Zinc</keyword>
<dbReference type="AlphaFoldDB" id="A0A1I1VWP3"/>
<dbReference type="GO" id="GO:0016787">
    <property type="term" value="F:hydrolase activity"/>
    <property type="evidence" value="ECO:0007669"/>
    <property type="project" value="UniProtKB-KW"/>
</dbReference>
<dbReference type="CDD" id="cd08659">
    <property type="entry name" value="M20_ArgE_DapE-like"/>
    <property type="match status" value="1"/>
</dbReference>
<evidence type="ECO:0000256" key="3">
    <source>
        <dbReference type="ARBA" id="ARBA00006247"/>
    </source>
</evidence>
<evidence type="ECO:0000256" key="2">
    <source>
        <dbReference type="ARBA" id="ARBA00001947"/>
    </source>
</evidence>
<dbReference type="Gene3D" id="3.30.70.360">
    <property type="match status" value="1"/>
</dbReference>
<proteinExistence type="inferred from homology"/>